<reference evidence="8 9" key="1">
    <citation type="submission" date="2021-05" db="EMBL/GenBank/DDBJ databases">
        <title>Petroleum and Energy Research Collection (APPE): ex situ preservation of microbial diversity associated with the oil industry and exploitation of its biotechnological potential.</title>
        <authorList>
            <person name="Paixao C.T.M."/>
            <person name="Gomes M.B."/>
            <person name="Oliveira V.M."/>
        </authorList>
    </citation>
    <scope>NUCLEOTIDE SEQUENCE [LARGE SCALE GENOMIC DNA]</scope>
    <source>
        <strain evidence="8 9">LIT2</strain>
    </source>
</reference>
<feature type="transmembrane region" description="Helical" evidence="6">
    <location>
        <begin position="410"/>
        <end position="434"/>
    </location>
</feature>
<organism evidence="8 9">
    <name type="scientific">Modicisalibacter tunisiensis</name>
    <dbReference type="NCBI Taxonomy" id="390637"/>
    <lineage>
        <taxon>Bacteria</taxon>
        <taxon>Pseudomonadati</taxon>
        <taxon>Pseudomonadota</taxon>
        <taxon>Gammaproteobacteria</taxon>
        <taxon>Oceanospirillales</taxon>
        <taxon>Halomonadaceae</taxon>
        <taxon>Modicisalibacter</taxon>
    </lineage>
</organism>
<evidence type="ECO:0000256" key="4">
    <source>
        <dbReference type="ARBA" id="ARBA00022989"/>
    </source>
</evidence>
<dbReference type="PANTHER" id="PTHR30287">
    <property type="entry name" value="MEMBRANE COMPONENT OF PREDICTED ABC SUPERFAMILY METABOLITE UPTAKE TRANSPORTER"/>
    <property type="match status" value="1"/>
</dbReference>
<name>A0ABS7WXX6_9GAMM</name>
<feature type="transmembrane region" description="Helical" evidence="6">
    <location>
        <begin position="385"/>
        <end position="404"/>
    </location>
</feature>
<comment type="caution">
    <text evidence="8">The sequence shown here is derived from an EMBL/GenBank/DDBJ whole genome shotgun (WGS) entry which is preliminary data.</text>
</comment>
<feature type="transmembrane region" description="Helical" evidence="6">
    <location>
        <begin position="331"/>
        <end position="357"/>
    </location>
</feature>
<keyword evidence="3 6" id="KW-0812">Transmembrane</keyword>
<dbReference type="PANTHER" id="PTHR30287:SF2">
    <property type="entry name" value="BLL1001 PROTEIN"/>
    <property type="match status" value="1"/>
</dbReference>
<keyword evidence="2" id="KW-1003">Cell membrane</keyword>
<feature type="domain" description="ABC3 transporter permease C-terminal" evidence="7">
    <location>
        <begin position="710"/>
        <end position="826"/>
    </location>
</feature>
<gene>
    <name evidence="8" type="ORF">KGQ91_05105</name>
</gene>
<evidence type="ECO:0000313" key="8">
    <source>
        <dbReference type="EMBL" id="MBZ9567068.1"/>
    </source>
</evidence>
<feature type="transmembrane region" description="Helical" evidence="6">
    <location>
        <begin position="237"/>
        <end position="260"/>
    </location>
</feature>
<feature type="transmembrane region" description="Helical" evidence="6">
    <location>
        <begin position="709"/>
        <end position="728"/>
    </location>
</feature>
<evidence type="ECO:0000256" key="2">
    <source>
        <dbReference type="ARBA" id="ARBA00022475"/>
    </source>
</evidence>
<keyword evidence="4 6" id="KW-1133">Transmembrane helix</keyword>
<evidence type="ECO:0000256" key="6">
    <source>
        <dbReference type="SAM" id="Phobius"/>
    </source>
</evidence>
<evidence type="ECO:0000313" key="9">
    <source>
        <dbReference type="Proteomes" id="UP001319883"/>
    </source>
</evidence>
<feature type="transmembrane region" description="Helical" evidence="6">
    <location>
        <begin position="280"/>
        <end position="311"/>
    </location>
</feature>
<proteinExistence type="predicted"/>
<feature type="domain" description="ABC3 transporter permease C-terminal" evidence="7">
    <location>
        <begin position="240"/>
        <end position="361"/>
    </location>
</feature>
<comment type="subcellular location">
    <subcellularLocation>
        <location evidence="1">Cell membrane</location>
        <topology evidence="1">Multi-pass membrane protein</topology>
    </subcellularLocation>
</comment>
<feature type="transmembrane region" description="Helical" evidence="6">
    <location>
        <begin position="797"/>
        <end position="819"/>
    </location>
</feature>
<evidence type="ECO:0000259" key="7">
    <source>
        <dbReference type="Pfam" id="PF02687"/>
    </source>
</evidence>
<dbReference type="Pfam" id="PF02687">
    <property type="entry name" value="FtsX"/>
    <property type="match status" value="2"/>
</dbReference>
<sequence length="836" mass="89014">MSGRRPARRAGVVGVTLATLLSHYRRHPGQLAMLLLGLWVAGALWSSVQAINATARDSYARAEALFETRLDRIERRDGTPLSPATYAALRRDGMAVSPLVAGELTLAGSAAGEAPLRLLGIDPLTLPGTSPLARRTGDAASLRDWLLPPHRLRAAPDVADAARRDPRLPPVEVDPGLPPATLVTDIGVAQRLLGLAGPTRLVIAPEAPAELPDALMRIPARQLASPGQLADSFHLNLTAMGLLALVVGLFIVHAALGLALEQRLGLLRTLRALGVPGRTLVVALGLELLTLGLVGAGLGILGGVLLARLLLPDVAASLASLYDSHVGTRLALPWHFWLGGVAIILGGLASAGAGLLWRVARLDVLALGHAQAWRARLGGLLRRQAWAGGALIMLAAGLGGWLWLTGDRQLVAGFVMVTAALLGVTLWLPAWLAGSWRLAARLGRRRALWAWALADLQLQLPRLQLPMMALLLALATNLGVSSMVGGFRLTFLDWLDQRLLADLYLHPEAERHDALQAWLADQPEVATLLPARHAEATLLDAAAQSAAPVALFGIRPAAVLRAHWPLRLPAAERDAAWQALAAGEVFVNEQLANRYRRRPGDTLTLRGADGRRHRLSIAAIYPDYGNPRPEVVMPVARLTRVFAAPPGSLGVVLRDAPGSRRQRLDALVTRLAARFGPATAESAIDQQALKADATRVFERTFAITRALDALTLGVAALALLTTLLAQAGTRRAQLAPLWALGVSRRRLVGVQCLQLTGTALGTALLALPLGLALAWALVAVINVAAFGWRLPLHLFPLQLLVTLGLAVLVAGLAALLPAWRLWRMPPRQLLQEFAAT</sequence>
<dbReference type="Proteomes" id="UP001319883">
    <property type="component" value="Unassembled WGS sequence"/>
</dbReference>
<accession>A0ABS7WXX6</accession>
<evidence type="ECO:0000256" key="1">
    <source>
        <dbReference type="ARBA" id="ARBA00004651"/>
    </source>
</evidence>
<dbReference type="InterPro" id="IPR003838">
    <property type="entry name" value="ABC3_permease_C"/>
</dbReference>
<evidence type="ECO:0000256" key="3">
    <source>
        <dbReference type="ARBA" id="ARBA00022692"/>
    </source>
</evidence>
<dbReference type="RefSeq" id="WP_224420442.1">
    <property type="nucleotide sequence ID" value="NZ_JAGXFD010000001.1"/>
</dbReference>
<dbReference type="InterPro" id="IPR038766">
    <property type="entry name" value="Membrane_comp_ABC_pdt"/>
</dbReference>
<keyword evidence="9" id="KW-1185">Reference proteome</keyword>
<evidence type="ECO:0000256" key="5">
    <source>
        <dbReference type="ARBA" id="ARBA00023136"/>
    </source>
</evidence>
<feature type="transmembrane region" description="Helical" evidence="6">
    <location>
        <begin position="469"/>
        <end position="491"/>
    </location>
</feature>
<protein>
    <submittedName>
        <fullName evidence="8">FtsX-like permease family protein</fullName>
    </submittedName>
</protein>
<feature type="transmembrane region" description="Helical" evidence="6">
    <location>
        <begin position="31"/>
        <end position="48"/>
    </location>
</feature>
<keyword evidence="5 6" id="KW-0472">Membrane</keyword>
<dbReference type="EMBL" id="JAGXFD010000001">
    <property type="protein sequence ID" value="MBZ9567068.1"/>
    <property type="molecule type" value="Genomic_DNA"/>
</dbReference>
<feature type="transmembrane region" description="Helical" evidence="6">
    <location>
        <begin position="772"/>
        <end position="791"/>
    </location>
</feature>